<dbReference type="Gene3D" id="3.50.50.60">
    <property type="entry name" value="FAD/NAD(P)-binding domain"/>
    <property type="match status" value="1"/>
</dbReference>
<keyword evidence="1 3" id="KW-0560">Oxidoreductase</keyword>
<dbReference type="STRING" id="1945520.A1019T_02497"/>
<dbReference type="PANTHER" id="PTHR13847">
    <property type="entry name" value="SARCOSINE DEHYDROGENASE-RELATED"/>
    <property type="match status" value="1"/>
</dbReference>
<evidence type="ECO:0000313" key="4">
    <source>
        <dbReference type="Proteomes" id="UP000188169"/>
    </source>
</evidence>
<dbReference type="Pfam" id="PF01266">
    <property type="entry name" value="DAO"/>
    <property type="match status" value="1"/>
</dbReference>
<name>A0A1R4EJ47_9GAMM</name>
<organism evidence="3 4">
    <name type="scientific">Psychrobacter pasteurii</name>
    <dbReference type="NCBI Taxonomy" id="1945520"/>
    <lineage>
        <taxon>Bacteria</taxon>
        <taxon>Pseudomonadati</taxon>
        <taxon>Pseudomonadota</taxon>
        <taxon>Gammaproteobacteria</taxon>
        <taxon>Moraxellales</taxon>
        <taxon>Moraxellaceae</taxon>
        <taxon>Psychrobacter</taxon>
    </lineage>
</organism>
<dbReference type="EMBL" id="FUGD01000219">
    <property type="protein sequence ID" value="SJM38500.1"/>
    <property type="molecule type" value="Genomic_DNA"/>
</dbReference>
<dbReference type="Proteomes" id="UP000188169">
    <property type="component" value="Unassembled WGS sequence"/>
</dbReference>
<dbReference type="Gene3D" id="3.30.9.10">
    <property type="entry name" value="D-Amino Acid Oxidase, subunit A, domain 2"/>
    <property type="match status" value="1"/>
</dbReference>
<dbReference type="SUPFAM" id="SSF51905">
    <property type="entry name" value="FAD/NAD(P)-binding domain"/>
    <property type="match status" value="1"/>
</dbReference>
<dbReference type="EC" id="1.5.3.1" evidence="3"/>
<accession>A0A1R4EJ47</accession>
<gene>
    <name evidence="3" type="primary">soxA_3</name>
    <name evidence="3" type="ORF">A1019T_02497</name>
</gene>
<dbReference type="GO" id="GO:0008115">
    <property type="term" value="F:sarcosine oxidase activity"/>
    <property type="evidence" value="ECO:0007669"/>
    <property type="project" value="UniProtKB-EC"/>
</dbReference>
<evidence type="ECO:0000259" key="2">
    <source>
        <dbReference type="Pfam" id="PF01266"/>
    </source>
</evidence>
<protein>
    <submittedName>
        <fullName evidence="3">Monomeric sarcosine oxidase</fullName>
        <ecNumber evidence="3">1.5.3.1</ecNumber>
    </submittedName>
</protein>
<reference evidence="4" key="1">
    <citation type="submission" date="2017-02" db="EMBL/GenBank/DDBJ databases">
        <authorList>
            <person name="Mornico D."/>
        </authorList>
    </citation>
    <scope>NUCLEOTIDE SEQUENCE [LARGE SCALE GENOMIC DNA]</scope>
</reference>
<dbReference type="InterPro" id="IPR006076">
    <property type="entry name" value="FAD-dep_OxRdtase"/>
</dbReference>
<feature type="domain" description="FAD dependent oxidoreductase" evidence="2">
    <location>
        <begin position="7"/>
        <end position="344"/>
    </location>
</feature>
<sequence>MKKLKFDIIIIGGGIMGLSTLYHLVSKTNLKVALVEKSRLGSGSTNKSGGFVRSFHTKRREIDWSIDTLNFLRDHKSQVDFNPIGSLFMTNLLTKNVIESLVDTISKKGENINLLQRNEFNEFIPNLVVSEDRHIISEPNAGYADPLRTCLLYAELSKRNGAYIFECAEVKDIILDDKLCVYIDGIELITEAVHVSVGAWSSSLLKKVGLSSEVFSKGIQADTFYVDNNEFSNFCLLDSETDIYTRPYGPNQQLIGSATEFFNIKMDAYDKPDERQCQKTLSKLNNIFEVDIKSLTPIGGRVGFDGYNQEMRGKIYQSDIFPGISVSEGWSGAGFKLAHGAGKSASKIILESLHYYA</sequence>
<dbReference type="RefSeq" id="WP_077449838.1">
    <property type="nucleotide sequence ID" value="NZ_FUGD01000219.1"/>
</dbReference>
<proteinExistence type="predicted"/>
<evidence type="ECO:0000313" key="3">
    <source>
        <dbReference type="EMBL" id="SJM38500.1"/>
    </source>
</evidence>
<dbReference type="PANTHER" id="PTHR13847:SF287">
    <property type="entry name" value="FAD-DEPENDENT OXIDOREDUCTASE DOMAIN-CONTAINING PROTEIN 1"/>
    <property type="match status" value="1"/>
</dbReference>
<dbReference type="InterPro" id="IPR036188">
    <property type="entry name" value="FAD/NAD-bd_sf"/>
</dbReference>
<dbReference type="AlphaFoldDB" id="A0A1R4EJ47"/>
<dbReference type="GO" id="GO:0005737">
    <property type="term" value="C:cytoplasm"/>
    <property type="evidence" value="ECO:0007669"/>
    <property type="project" value="TreeGrafter"/>
</dbReference>
<dbReference type="OrthoDB" id="6925984at2"/>
<keyword evidence="4" id="KW-1185">Reference proteome</keyword>
<evidence type="ECO:0000256" key="1">
    <source>
        <dbReference type="ARBA" id="ARBA00023002"/>
    </source>
</evidence>